<dbReference type="Gene3D" id="3.30.200.20">
    <property type="entry name" value="Phosphorylase Kinase, domain 1"/>
    <property type="match status" value="1"/>
</dbReference>
<dbReference type="Gene3D" id="3.10.350.10">
    <property type="entry name" value="LysM domain"/>
    <property type="match status" value="1"/>
</dbReference>
<dbReference type="InterPro" id="IPR056562">
    <property type="entry name" value="LysM2_CERK1_LYK3_4_5"/>
</dbReference>
<dbReference type="PROSITE" id="PS51782">
    <property type="entry name" value="LYSM"/>
    <property type="match status" value="2"/>
</dbReference>
<evidence type="ECO:0000256" key="1">
    <source>
        <dbReference type="SAM" id="Phobius"/>
    </source>
</evidence>
<keyword evidence="1" id="KW-0472">Membrane</keyword>
<dbReference type="InterPro" id="IPR052611">
    <property type="entry name" value="Plant_RLK_LysM"/>
</dbReference>
<keyword evidence="1" id="KW-1133">Transmembrane helix</keyword>
<dbReference type="Pfam" id="PF23472">
    <property type="entry name" value="LysM2_CERK1_LYK3_4_5"/>
    <property type="match status" value="1"/>
</dbReference>
<protein>
    <recommendedName>
        <fullName evidence="6">LysM domain receptor-like kinase 4</fullName>
    </recommendedName>
</protein>
<keyword evidence="1" id="KW-0812">Transmembrane</keyword>
<dbReference type="Pfam" id="PF07714">
    <property type="entry name" value="PK_Tyr_Ser-Thr"/>
    <property type="match status" value="1"/>
</dbReference>
<dbReference type="InterPro" id="IPR056561">
    <property type="entry name" value="NFP_LYK_LysM1"/>
</dbReference>
<feature type="transmembrane region" description="Helical" evidence="1">
    <location>
        <begin position="47"/>
        <end position="66"/>
    </location>
</feature>
<dbReference type="InterPro" id="IPR036779">
    <property type="entry name" value="LysM_dom_sf"/>
</dbReference>
<dbReference type="PROSITE" id="PS50011">
    <property type="entry name" value="PROTEIN_KINASE_DOM"/>
    <property type="match status" value="1"/>
</dbReference>
<dbReference type="PANTHER" id="PTHR45927">
    <property type="entry name" value="LYSM-DOMAIN RECEPTOR-LIKE KINASE-RELATED"/>
    <property type="match status" value="1"/>
</dbReference>
<dbReference type="SMART" id="SM00257">
    <property type="entry name" value="LysM"/>
    <property type="match status" value="2"/>
</dbReference>
<comment type="caution">
    <text evidence="4">The sequence shown here is derived from an EMBL/GenBank/DDBJ whole genome shotgun (WGS) entry which is preliminary data.</text>
</comment>
<name>A0ABQ8H7C8_9ROSI</name>
<proteinExistence type="predicted"/>
<evidence type="ECO:0000259" key="3">
    <source>
        <dbReference type="PROSITE" id="PS51782"/>
    </source>
</evidence>
<feature type="transmembrane region" description="Helical" evidence="1">
    <location>
        <begin position="319"/>
        <end position="342"/>
    </location>
</feature>
<feature type="domain" description="LysM" evidence="3">
    <location>
        <begin position="101"/>
        <end position="151"/>
    </location>
</feature>
<dbReference type="Pfam" id="PF23473">
    <property type="entry name" value="LysM3_LYK4_5"/>
    <property type="match status" value="1"/>
</dbReference>
<accession>A0ABQ8H7C8</accession>
<evidence type="ECO:0008006" key="6">
    <source>
        <dbReference type="Google" id="ProtNLM"/>
    </source>
</evidence>
<evidence type="ECO:0000313" key="5">
    <source>
        <dbReference type="Proteomes" id="UP000827721"/>
    </source>
</evidence>
<keyword evidence="5" id="KW-1185">Reference proteome</keyword>
<dbReference type="InterPro" id="IPR001245">
    <property type="entry name" value="Ser-Thr/Tyr_kinase_cat_dom"/>
</dbReference>
<reference evidence="4 5" key="1">
    <citation type="submission" date="2021-02" db="EMBL/GenBank/DDBJ databases">
        <title>Plant Genome Project.</title>
        <authorList>
            <person name="Zhang R.-G."/>
        </authorList>
    </citation>
    <scope>NUCLEOTIDE SEQUENCE [LARGE SCALE GENOMIC DNA]</scope>
    <source>
        <tissue evidence="4">Leaves</tissue>
    </source>
</reference>
<dbReference type="Pfam" id="PF23446">
    <property type="entry name" value="LysM1_NFP_LYK"/>
    <property type="match status" value="1"/>
</dbReference>
<dbReference type="SUPFAM" id="SSF56112">
    <property type="entry name" value="Protein kinase-like (PK-like)"/>
    <property type="match status" value="1"/>
</dbReference>
<organism evidence="4 5">
    <name type="scientific">Xanthoceras sorbifolium</name>
    <dbReference type="NCBI Taxonomy" id="99658"/>
    <lineage>
        <taxon>Eukaryota</taxon>
        <taxon>Viridiplantae</taxon>
        <taxon>Streptophyta</taxon>
        <taxon>Embryophyta</taxon>
        <taxon>Tracheophyta</taxon>
        <taxon>Spermatophyta</taxon>
        <taxon>Magnoliopsida</taxon>
        <taxon>eudicotyledons</taxon>
        <taxon>Gunneridae</taxon>
        <taxon>Pentapetalae</taxon>
        <taxon>rosids</taxon>
        <taxon>malvids</taxon>
        <taxon>Sapindales</taxon>
        <taxon>Sapindaceae</taxon>
        <taxon>Xanthoceroideae</taxon>
        <taxon>Xanthoceras</taxon>
    </lineage>
</organism>
<dbReference type="Gene3D" id="1.10.510.10">
    <property type="entry name" value="Transferase(Phosphotransferase) domain 1"/>
    <property type="match status" value="1"/>
</dbReference>
<dbReference type="PANTHER" id="PTHR45927:SF9">
    <property type="entry name" value="FAMILY PROTEIN _ PEPTIDOGLYCAN-BINDING LYSM DOMAIN-CONTAINING PROTEIN, PUTATIVE-RELATED"/>
    <property type="match status" value="1"/>
</dbReference>
<feature type="domain" description="Protein kinase" evidence="2">
    <location>
        <begin position="348"/>
        <end position="674"/>
    </location>
</feature>
<evidence type="ECO:0000313" key="4">
    <source>
        <dbReference type="EMBL" id="KAH7549816.1"/>
    </source>
</evidence>
<dbReference type="Proteomes" id="UP000827721">
    <property type="component" value="Unassembled WGS sequence"/>
</dbReference>
<dbReference type="InterPro" id="IPR011009">
    <property type="entry name" value="Kinase-like_dom_sf"/>
</dbReference>
<gene>
    <name evidence="4" type="ORF">JRO89_XS13G0086000</name>
</gene>
<sequence length="674" mass="75612">MICRPNGISLVYFMTSFPLRTYSNMYFIFFHLLLILQTSFTESKHILIIMVFLSKFICLFTLIFFIKPIHSQQSYDRFNCSSESEVPGSNYLCTPEGLTYDTYIVYRAQKNFQSLSSISPLFNLSSQNLLAINSMTEADSSNITTGQEIIIPITCSCLDRFSQAIVMYNFSSSDSFTAVACGVFEGLVKALSLVEENPGFEGDDPDALMIKVPIRCACPNENDRSNGVKFLVTYPVIENDNNDLIARKFGVPEKKISEANRLESLSTIFPQTTLLIPMNDTPVVNRDIEPPSEDPAQSPRGVIPLKKVTSSETILKPQAFLVLGVVLVVVFMIIACCVLICIQRKNHLRRFQPLSARSPFSVNLSPSLSPNLSPAFLDGMSKLKHSLINFSLEELRIATEDFNEASVIGTAMYRGRIGGSYVAIEKISSEDAARRIIDILTKFNHLNVVRLEGCCYRRRPYLVFEFAENGSLRDCLSNTTMSRQLTWEKRMQIAFDLAVAIHYIHYCTKPTYAHQNINSRNVLITMDWRAKISGFRLAKPIICKEENERMNWNESVVVGSKGYLAPEYLTDGLASLKVDVFAYGIVLLELLSGRKVTMEGKLLKDSINFLVDCGLEGSSGCLDKLNKFWDPALEGDCPLGDAICLTLLAKACTEEDPLYRLTMNDVLKAISRMV</sequence>
<evidence type="ECO:0000259" key="2">
    <source>
        <dbReference type="PROSITE" id="PS50011"/>
    </source>
</evidence>
<dbReference type="CDD" id="cd00118">
    <property type="entry name" value="LysM"/>
    <property type="match status" value="1"/>
</dbReference>
<dbReference type="InterPro" id="IPR056563">
    <property type="entry name" value="LysM3_LYK4_5"/>
</dbReference>
<dbReference type="InterPro" id="IPR000719">
    <property type="entry name" value="Prot_kinase_dom"/>
</dbReference>
<dbReference type="InterPro" id="IPR018392">
    <property type="entry name" value="LysM"/>
</dbReference>
<feature type="domain" description="LysM" evidence="3">
    <location>
        <begin position="232"/>
        <end position="276"/>
    </location>
</feature>
<dbReference type="EMBL" id="JAFEMO010000013">
    <property type="protein sequence ID" value="KAH7549816.1"/>
    <property type="molecule type" value="Genomic_DNA"/>
</dbReference>